<evidence type="ECO:0000256" key="11">
    <source>
        <dbReference type="ARBA" id="ARBA00023329"/>
    </source>
</evidence>
<dbReference type="EMBL" id="AFYH01035192">
    <property type="status" value="NOT_ANNOTATED_CDS"/>
    <property type="molecule type" value="Genomic_DNA"/>
</dbReference>
<evidence type="ECO:0000256" key="1">
    <source>
        <dbReference type="ARBA" id="ARBA00004644"/>
    </source>
</evidence>
<evidence type="ECO:0000256" key="7">
    <source>
        <dbReference type="ARBA" id="ARBA00022989"/>
    </source>
</evidence>
<dbReference type="GO" id="GO:0043005">
    <property type="term" value="C:neuron projection"/>
    <property type="evidence" value="ECO:0007669"/>
    <property type="project" value="TreeGrafter"/>
</dbReference>
<dbReference type="InParanoid" id="H3ADG2"/>
<feature type="transmembrane region" description="Helical" evidence="13">
    <location>
        <begin position="215"/>
        <end position="236"/>
    </location>
</feature>
<dbReference type="GO" id="GO:0007268">
    <property type="term" value="P:chemical synaptic transmission"/>
    <property type="evidence" value="ECO:0007669"/>
    <property type="project" value="InterPro"/>
</dbReference>
<dbReference type="GeneTree" id="ENSGT00950000182940"/>
<gene>
    <name evidence="15" type="primary">SV2A</name>
</gene>
<dbReference type="InterPro" id="IPR055415">
    <property type="entry name" value="LD_SV2"/>
</dbReference>
<feature type="transmembrane region" description="Helical" evidence="13">
    <location>
        <begin position="153"/>
        <end position="177"/>
    </location>
</feature>
<keyword evidence="11" id="KW-0968">Cytoplasmic vesicle</keyword>
<protein>
    <submittedName>
        <fullName evidence="15">Synaptic vesicle glycoprotein 2A</fullName>
    </submittedName>
</protein>
<proteinExistence type="inferred from homology"/>
<feature type="transmembrane region" description="Helical" evidence="13">
    <location>
        <begin position="634"/>
        <end position="657"/>
    </location>
</feature>
<dbReference type="EMBL" id="AFYH01035193">
    <property type="status" value="NOT_ANNOTATED_CDS"/>
    <property type="molecule type" value="Genomic_DNA"/>
</dbReference>
<feature type="region of interest" description="Disordered" evidence="12">
    <location>
        <begin position="103"/>
        <end position="126"/>
    </location>
</feature>
<dbReference type="GO" id="GO:0019227">
    <property type="term" value="P:neuronal action potential propagation"/>
    <property type="evidence" value="ECO:0007669"/>
    <property type="project" value="Ensembl"/>
</dbReference>
<comment type="subcellular location">
    <subcellularLocation>
        <location evidence="1">Cytoplasmic vesicle</location>
        <location evidence="1">Secretory vesicle</location>
        <location evidence="1">Synaptic vesicle membrane</location>
        <topology evidence="1">Multi-pass membrane protein</topology>
    </subcellularLocation>
</comment>
<dbReference type="EMBL" id="AFYH01035190">
    <property type="status" value="NOT_ANNOTATED_CDS"/>
    <property type="molecule type" value="Genomic_DNA"/>
</dbReference>
<feature type="transmembrane region" description="Helical" evidence="13">
    <location>
        <begin position="723"/>
        <end position="746"/>
    </location>
</feature>
<keyword evidence="16" id="KW-1185">Reference proteome</keyword>
<evidence type="ECO:0000256" key="2">
    <source>
        <dbReference type="ARBA" id="ARBA00008335"/>
    </source>
</evidence>
<keyword evidence="6" id="KW-0532">Neurotransmitter transport</keyword>
<feature type="transmembrane region" description="Helical" evidence="13">
    <location>
        <begin position="248"/>
        <end position="265"/>
    </location>
</feature>
<feature type="transmembrane region" description="Helical" evidence="13">
    <location>
        <begin position="488"/>
        <end position="508"/>
    </location>
</feature>
<dbReference type="PROSITE" id="PS00217">
    <property type="entry name" value="SUGAR_TRANSPORT_2"/>
    <property type="match status" value="1"/>
</dbReference>
<feature type="transmembrane region" description="Helical" evidence="13">
    <location>
        <begin position="271"/>
        <end position="295"/>
    </location>
</feature>
<evidence type="ECO:0000256" key="3">
    <source>
        <dbReference type="ARBA" id="ARBA00022448"/>
    </source>
</evidence>
<feature type="transmembrane region" description="Helical" evidence="13">
    <location>
        <begin position="689"/>
        <end position="711"/>
    </location>
</feature>
<evidence type="ECO:0000256" key="8">
    <source>
        <dbReference type="ARBA" id="ARBA00023018"/>
    </source>
</evidence>
<dbReference type="InterPro" id="IPR005829">
    <property type="entry name" value="Sugar_transporter_CS"/>
</dbReference>
<dbReference type="Gene3D" id="1.20.1250.20">
    <property type="entry name" value="MFS general substrate transporter like domains"/>
    <property type="match status" value="2"/>
</dbReference>
<dbReference type="OMA" id="NDKSMVF"/>
<keyword evidence="10" id="KW-0325">Glycoprotein</keyword>
<comment type="similarity">
    <text evidence="2">Belongs to the major facilitator superfamily.</text>
</comment>
<feature type="transmembrane region" description="Helical" evidence="13">
    <location>
        <begin position="349"/>
        <end position="368"/>
    </location>
</feature>
<keyword evidence="9 13" id="KW-0472">Membrane</keyword>
<dbReference type="GO" id="GO:0022857">
    <property type="term" value="F:transmembrane transporter activity"/>
    <property type="evidence" value="ECO:0007669"/>
    <property type="project" value="InterPro"/>
</dbReference>
<name>H3ADG2_LATCH</name>
<dbReference type="Gene3D" id="2.160.20.80">
    <property type="entry name" value="E3 ubiquitin-protein ligase SopA"/>
    <property type="match status" value="1"/>
</dbReference>
<dbReference type="AlphaFoldDB" id="H3ADG2"/>
<dbReference type="Pfam" id="PF23894">
    <property type="entry name" value="LD_SV2"/>
    <property type="match status" value="1"/>
</dbReference>
<keyword evidence="5 13" id="KW-0812">Transmembrane</keyword>
<dbReference type="GO" id="GO:0036269">
    <property type="term" value="P:swimming behavior"/>
    <property type="evidence" value="ECO:0007669"/>
    <property type="project" value="Ensembl"/>
</dbReference>
<dbReference type="EMBL" id="AFYH01035191">
    <property type="status" value="NOT_ANNOTATED_CDS"/>
    <property type="molecule type" value="Genomic_DNA"/>
</dbReference>
<dbReference type="STRING" id="7897.ENSLACP00000007683"/>
<dbReference type="FunFam" id="2.160.20.80:FF:000001">
    <property type="entry name" value="Synaptic vesicle glycoprotein 2A"/>
    <property type="match status" value="1"/>
</dbReference>
<dbReference type="InterPro" id="IPR020846">
    <property type="entry name" value="MFS_dom"/>
</dbReference>
<reference evidence="16" key="1">
    <citation type="submission" date="2011-08" db="EMBL/GenBank/DDBJ databases">
        <title>The draft genome of Latimeria chalumnae.</title>
        <authorList>
            <person name="Di Palma F."/>
            <person name="Alfoldi J."/>
            <person name="Johnson J."/>
            <person name="Berlin A."/>
            <person name="Gnerre S."/>
            <person name="Jaffe D."/>
            <person name="MacCallum I."/>
            <person name="Young S."/>
            <person name="Walker B.J."/>
            <person name="Lander E."/>
            <person name="Lindblad-Toh K."/>
        </authorList>
    </citation>
    <scope>NUCLEOTIDE SEQUENCE [LARGE SCALE GENOMIC DNA]</scope>
    <source>
        <strain evidence="16">Wild caught</strain>
    </source>
</reference>
<dbReference type="FunCoup" id="H3ADG2">
    <property type="interactions" value="884"/>
</dbReference>
<feature type="transmembrane region" description="Helical" evidence="13">
    <location>
        <begin position="307"/>
        <end position="329"/>
    </location>
</feature>
<feature type="transmembrane region" description="Helical" evidence="13">
    <location>
        <begin position="752"/>
        <end position="770"/>
    </location>
</feature>
<evidence type="ECO:0000259" key="14">
    <source>
        <dbReference type="PROSITE" id="PS50850"/>
    </source>
</evidence>
<dbReference type="eggNOG" id="KOG0255">
    <property type="taxonomic scope" value="Eukaryota"/>
</dbReference>
<evidence type="ECO:0000256" key="10">
    <source>
        <dbReference type="ARBA" id="ARBA00023180"/>
    </source>
</evidence>
<dbReference type="NCBIfam" id="TIGR01299">
    <property type="entry name" value="synapt_SV2"/>
    <property type="match status" value="1"/>
</dbReference>
<evidence type="ECO:0000256" key="4">
    <source>
        <dbReference type="ARBA" id="ARBA00022553"/>
    </source>
</evidence>
<evidence type="ECO:0000313" key="16">
    <source>
        <dbReference type="Proteomes" id="UP000008672"/>
    </source>
</evidence>
<reference evidence="15" key="2">
    <citation type="submission" date="2025-08" db="UniProtKB">
        <authorList>
            <consortium name="Ensembl"/>
        </authorList>
    </citation>
    <scope>IDENTIFICATION</scope>
</reference>
<dbReference type="InterPro" id="IPR022308">
    <property type="entry name" value="SV2"/>
</dbReference>
<reference evidence="15" key="3">
    <citation type="submission" date="2025-09" db="UniProtKB">
        <authorList>
            <consortium name="Ensembl"/>
        </authorList>
    </citation>
    <scope>IDENTIFICATION</scope>
</reference>
<dbReference type="InterPro" id="IPR036259">
    <property type="entry name" value="MFS_trans_sf"/>
</dbReference>
<sequence length="781" mass="88629">MDEAFRDRTAFIRGAKDIAKEVKRQAAKKVGKSVDKVQDEYTKRSYTRFEEDDDDDYQPQDGYYRGDQQNDEEGASSDATEGHDEDDEIYEGEYQGIPHADSMKSEHLTESQPIASEFKDFEDLEGERKKDKEELAQQYEMILQECGHGRFQWTLYFVLGLALMADGVEVFVVGFVLPSAEKDMCLSDSNKGMLGGAPQPALPVVKFMYVRVRPLSFFAVLGLIVYLGMMVGAFLWGGLADKIGRRQCLLICLSVNSVFAFFSSFVQGYGTFLFCRLFSGVGIGGSIPIVFSFFSEFLAQEKRGEHLSWLCMFWMIGGIYASAMAWAIIPHYGWSFQMGSAYQFHSWRVFVLVCAFPSVAAIAALTTMPESPRFYLEVTELGMSGNGKGKHFLEVMDENFLDQNGKHDEAWMILKQVHDTNMKAKGHPERVFSVTHIKTVKQEDELIEIQADTGSWHRRWMVRIMTLGHQVWTNFLQCFSPEYRRTTLMMMAVWFTMSFSYYGLTVWFPDMIKYLQNKEYASRTKVFYREKVEHFTFNFTLENQIHKNGEYFNDKFIGLKMKSVVFEDSMFEECYFEDITSSNTFFKNCTFISTLFYNTDLFEYKFINSKVINSTFLHNKEGCQLDFSDENNAYMIYFVSFLGTLAVLPGNIVSALLMDKIGRLRMLAGSSVMSCISCFFLSFGNSESAMIALLCLFGGVSIASWNALDVLTVELYPSDKRTTAFGFLNALCKLAAVLGISIFTSFVGITKAVPILLASTALAAGSSLALKLPETRGQVLQ</sequence>
<dbReference type="PROSITE" id="PS50850">
    <property type="entry name" value="MFS"/>
    <property type="match status" value="1"/>
</dbReference>
<dbReference type="SUPFAM" id="SSF103473">
    <property type="entry name" value="MFS general substrate transporter"/>
    <property type="match status" value="2"/>
</dbReference>
<keyword evidence="8" id="KW-0770">Synapse</keyword>
<dbReference type="Proteomes" id="UP000008672">
    <property type="component" value="Unassembled WGS sequence"/>
</dbReference>
<dbReference type="Ensembl" id="ENSLACT00000007747.1">
    <property type="protein sequence ID" value="ENSLACP00000007683.1"/>
    <property type="gene ID" value="ENSLACG00000006807.1"/>
</dbReference>
<evidence type="ECO:0000256" key="13">
    <source>
        <dbReference type="SAM" id="Phobius"/>
    </source>
</evidence>
<dbReference type="SUPFAM" id="SSF141571">
    <property type="entry name" value="Pentapeptide repeat-like"/>
    <property type="match status" value="1"/>
</dbReference>
<feature type="compositionally biased region" description="Basic and acidic residues" evidence="12">
    <location>
        <begin position="32"/>
        <end position="49"/>
    </location>
</feature>
<evidence type="ECO:0000313" key="15">
    <source>
        <dbReference type="Ensembl" id="ENSLACP00000007683.1"/>
    </source>
</evidence>
<evidence type="ECO:0000256" key="12">
    <source>
        <dbReference type="SAM" id="MobiDB-lite"/>
    </source>
</evidence>
<keyword evidence="7 13" id="KW-1133">Transmembrane helix</keyword>
<dbReference type="EMBL" id="AFYH01035189">
    <property type="status" value="NOT_ANNOTATED_CDS"/>
    <property type="molecule type" value="Genomic_DNA"/>
</dbReference>
<dbReference type="FunFam" id="1.20.1250.20:FF:000009">
    <property type="entry name" value="Synaptic vesicle glycoprotein 2A"/>
    <property type="match status" value="1"/>
</dbReference>
<evidence type="ECO:0000256" key="9">
    <source>
        <dbReference type="ARBA" id="ARBA00023136"/>
    </source>
</evidence>
<feature type="region of interest" description="Disordered" evidence="12">
    <location>
        <begin position="25"/>
        <end position="85"/>
    </location>
</feature>
<dbReference type="GO" id="GO:0030672">
    <property type="term" value="C:synaptic vesicle membrane"/>
    <property type="evidence" value="ECO:0007669"/>
    <property type="project" value="UniProtKB-SubCell"/>
</dbReference>
<keyword evidence="4" id="KW-0597">Phosphoprotein</keyword>
<feature type="compositionally biased region" description="Basic and acidic residues" evidence="12">
    <location>
        <begin position="117"/>
        <end position="126"/>
    </location>
</feature>
<dbReference type="InterPro" id="IPR011701">
    <property type="entry name" value="MFS"/>
</dbReference>
<feature type="transmembrane region" description="Helical" evidence="13">
    <location>
        <begin position="664"/>
        <end position="683"/>
    </location>
</feature>
<evidence type="ECO:0000256" key="5">
    <source>
        <dbReference type="ARBA" id="ARBA00022692"/>
    </source>
</evidence>
<keyword evidence="3" id="KW-0813">Transport</keyword>
<dbReference type="Pfam" id="PF07690">
    <property type="entry name" value="MFS_1"/>
    <property type="match status" value="2"/>
</dbReference>
<organism evidence="15 16">
    <name type="scientific">Latimeria chalumnae</name>
    <name type="common">Coelacanth</name>
    <dbReference type="NCBI Taxonomy" id="7897"/>
    <lineage>
        <taxon>Eukaryota</taxon>
        <taxon>Metazoa</taxon>
        <taxon>Chordata</taxon>
        <taxon>Craniata</taxon>
        <taxon>Vertebrata</taxon>
        <taxon>Euteleostomi</taxon>
        <taxon>Coelacanthiformes</taxon>
        <taxon>Coelacanthidae</taxon>
        <taxon>Latimeria</taxon>
    </lineage>
</organism>
<dbReference type="GO" id="GO:0006836">
    <property type="term" value="P:neurotransmitter transport"/>
    <property type="evidence" value="ECO:0007669"/>
    <property type="project" value="UniProtKB-KW"/>
</dbReference>
<accession>H3ADG2</accession>
<dbReference type="PANTHER" id="PTHR23511">
    <property type="entry name" value="SYNAPTIC VESICLE GLYCOPROTEIN 2"/>
    <property type="match status" value="1"/>
</dbReference>
<dbReference type="PANTHER" id="PTHR23511:SF11">
    <property type="entry name" value="SYNAPTIC VESICLE GLYCOPROTEIN 2A"/>
    <property type="match status" value="1"/>
</dbReference>
<evidence type="ECO:0000256" key="6">
    <source>
        <dbReference type="ARBA" id="ARBA00022775"/>
    </source>
</evidence>
<dbReference type="EMBL" id="AFYH01035188">
    <property type="status" value="NOT_ANNOTATED_CDS"/>
    <property type="molecule type" value="Genomic_DNA"/>
</dbReference>
<feature type="domain" description="Major facilitator superfamily (MFS) profile" evidence="14">
    <location>
        <begin position="155"/>
        <end position="776"/>
    </location>
</feature>